<dbReference type="EMBL" id="FOIU01000003">
    <property type="protein sequence ID" value="SEW47179.1"/>
    <property type="molecule type" value="Genomic_DNA"/>
</dbReference>
<keyword evidence="3" id="KW-1185">Reference proteome</keyword>
<dbReference type="STRING" id="356305.SAMN05421841_3453"/>
<dbReference type="Gene3D" id="2.60.120.40">
    <property type="match status" value="1"/>
</dbReference>
<evidence type="ECO:0008006" key="4">
    <source>
        <dbReference type="Google" id="ProtNLM"/>
    </source>
</evidence>
<dbReference type="InterPro" id="IPR008983">
    <property type="entry name" value="Tumour_necrosis_fac-like_dom"/>
</dbReference>
<keyword evidence="1" id="KW-0732">Signal</keyword>
<organism evidence="2 3">
    <name type="scientific">Chryseobacterium wanjuense</name>
    <dbReference type="NCBI Taxonomy" id="356305"/>
    <lineage>
        <taxon>Bacteria</taxon>
        <taxon>Pseudomonadati</taxon>
        <taxon>Bacteroidota</taxon>
        <taxon>Flavobacteriia</taxon>
        <taxon>Flavobacteriales</taxon>
        <taxon>Weeksellaceae</taxon>
        <taxon>Chryseobacterium group</taxon>
        <taxon>Chryseobacterium</taxon>
    </lineage>
</organism>
<sequence>MKTLSLLVLTFFFSVSYSQTGNVGINTINPGSSLTINGSIAGQYKNVQTSMALGVNDFYMAYSGSSDGIFTLPAAVAATPASGNILGRIYYIKNVGTGRLTISASGSELIDNQSGAGVSSVTLTPGGYTMFISKGTLTGTTWEVALLLNKTTPTIAALGATNPVTFTGTAFTDFNNSIPQIIPFSSGDVIVNQGGSATWNDGSDYWQIIESGVYKIEGYSYFRSGTAVSGTDPFTGINLNITKNGTALSDIIGGNRANLDNQTASQGSSPINVSCIVHLNAGDRVYLTMNWGAYNKPTTNVSILAPNSLKENRNFSLQQLSTP</sequence>
<feature type="chain" id="PRO_5011566040" description="C1q domain-containing protein" evidence="1">
    <location>
        <begin position="21"/>
        <end position="323"/>
    </location>
</feature>
<dbReference type="Proteomes" id="UP000199469">
    <property type="component" value="Unassembled WGS sequence"/>
</dbReference>
<accession>A0A1I0RZF5</accession>
<dbReference type="OrthoDB" id="1272570at2"/>
<feature type="signal peptide" evidence="1">
    <location>
        <begin position="1"/>
        <end position="20"/>
    </location>
</feature>
<evidence type="ECO:0000256" key="1">
    <source>
        <dbReference type="SAM" id="SignalP"/>
    </source>
</evidence>
<evidence type="ECO:0000313" key="2">
    <source>
        <dbReference type="EMBL" id="SEW47179.1"/>
    </source>
</evidence>
<gene>
    <name evidence="2" type="ORF">SAMN05421841_3453</name>
</gene>
<dbReference type="AlphaFoldDB" id="A0A1I0RZF5"/>
<protein>
    <recommendedName>
        <fullName evidence="4">C1q domain-containing protein</fullName>
    </recommendedName>
</protein>
<dbReference type="RefSeq" id="WP_089794806.1">
    <property type="nucleotide sequence ID" value="NZ_FOIU01000003.1"/>
</dbReference>
<proteinExistence type="predicted"/>
<name>A0A1I0RZF5_9FLAO</name>
<reference evidence="3" key="1">
    <citation type="submission" date="2016-10" db="EMBL/GenBank/DDBJ databases">
        <authorList>
            <person name="Varghese N."/>
            <person name="Submissions S."/>
        </authorList>
    </citation>
    <scope>NUCLEOTIDE SEQUENCE [LARGE SCALE GENOMIC DNA]</scope>
    <source>
        <strain evidence="3">DSM 17724</strain>
    </source>
</reference>
<evidence type="ECO:0000313" key="3">
    <source>
        <dbReference type="Proteomes" id="UP000199469"/>
    </source>
</evidence>